<gene>
    <name evidence="1" type="ORF">dnm_029580</name>
</gene>
<dbReference type="AlphaFoldDB" id="A0A975BJW0"/>
<sequence>MIIILVFGTSASSVMGHGRYKITANFTETEKVCHITGTVRDISGTPVCPADVIFTCGFTQTRVSALPDGSFVNNPPPFDC</sequence>
<reference evidence="1" key="1">
    <citation type="journal article" date="2021" name="Microb. Physiol.">
        <title>Proteogenomic Insights into the Physiology of Marine, Sulfate-Reducing, Filamentous Desulfonema limicola and Desulfonema magnum.</title>
        <authorList>
            <person name="Schnaars V."/>
            <person name="Wohlbrand L."/>
            <person name="Scheve S."/>
            <person name="Hinrichs C."/>
            <person name="Reinhardt R."/>
            <person name="Rabus R."/>
        </authorList>
    </citation>
    <scope>NUCLEOTIDE SEQUENCE</scope>
    <source>
        <strain evidence="1">4be13</strain>
    </source>
</reference>
<dbReference type="RefSeq" id="WP_207682345.1">
    <property type="nucleotide sequence ID" value="NZ_CP061800.1"/>
</dbReference>
<name>A0A975BJW0_9BACT</name>
<protein>
    <recommendedName>
        <fullName evidence="3">Carboxypeptidase regulatory-like domain-containing protein</fullName>
    </recommendedName>
</protein>
<keyword evidence="2" id="KW-1185">Reference proteome</keyword>
<evidence type="ECO:0008006" key="3">
    <source>
        <dbReference type="Google" id="ProtNLM"/>
    </source>
</evidence>
<accession>A0A975BJW0</accession>
<organism evidence="1 2">
    <name type="scientific">Desulfonema magnum</name>
    <dbReference type="NCBI Taxonomy" id="45655"/>
    <lineage>
        <taxon>Bacteria</taxon>
        <taxon>Pseudomonadati</taxon>
        <taxon>Thermodesulfobacteriota</taxon>
        <taxon>Desulfobacteria</taxon>
        <taxon>Desulfobacterales</taxon>
        <taxon>Desulfococcaceae</taxon>
        <taxon>Desulfonema</taxon>
    </lineage>
</organism>
<evidence type="ECO:0000313" key="1">
    <source>
        <dbReference type="EMBL" id="QTA86932.1"/>
    </source>
</evidence>
<dbReference type="EMBL" id="CP061800">
    <property type="protein sequence ID" value="QTA86932.1"/>
    <property type="molecule type" value="Genomic_DNA"/>
</dbReference>
<dbReference type="KEGG" id="dmm:dnm_029580"/>
<dbReference type="Proteomes" id="UP000663722">
    <property type="component" value="Chromosome"/>
</dbReference>
<evidence type="ECO:0000313" key="2">
    <source>
        <dbReference type="Proteomes" id="UP000663722"/>
    </source>
</evidence>
<proteinExistence type="predicted"/>